<evidence type="ECO:0000256" key="1">
    <source>
        <dbReference type="ARBA" id="ARBA00004189"/>
    </source>
</evidence>
<evidence type="ECO:0000256" key="10">
    <source>
        <dbReference type="ARBA" id="ARBA00023180"/>
    </source>
</evidence>
<keyword evidence="8" id="KW-1015">Disulfide bond</keyword>
<dbReference type="AlphaFoldDB" id="A0A9D4LDU4"/>
<gene>
    <name evidence="14" type="ORF">DPMN_097738</name>
</gene>
<evidence type="ECO:0000256" key="8">
    <source>
        <dbReference type="ARBA" id="ARBA00023157"/>
    </source>
</evidence>
<evidence type="ECO:0000256" key="5">
    <source>
        <dbReference type="ARBA" id="ARBA00022692"/>
    </source>
</evidence>
<dbReference type="GO" id="GO:0005737">
    <property type="term" value="C:cytoplasm"/>
    <property type="evidence" value="ECO:0007669"/>
    <property type="project" value="TreeGrafter"/>
</dbReference>
<evidence type="ECO:0000256" key="9">
    <source>
        <dbReference type="ARBA" id="ARBA00023170"/>
    </source>
</evidence>
<evidence type="ECO:0000313" key="14">
    <source>
        <dbReference type="EMBL" id="KAH3855176.1"/>
    </source>
</evidence>
<protein>
    <recommendedName>
        <fullName evidence="11">Scavenger receptor class B member 1</fullName>
    </recommendedName>
    <alternativeName>
        <fullName evidence="12">SR-BI</fullName>
    </alternativeName>
</protein>
<evidence type="ECO:0000256" key="6">
    <source>
        <dbReference type="ARBA" id="ARBA00022989"/>
    </source>
</evidence>
<dbReference type="PANTHER" id="PTHR11923">
    <property type="entry name" value="SCAVENGER RECEPTOR CLASS B TYPE-1 SR-B1"/>
    <property type="match status" value="1"/>
</dbReference>
<evidence type="ECO:0000256" key="13">
    <source>
        <dbReference type="SAM" id="Phobius"/>
    </source>
</evidence>
<dbReference type="PANTHER" id="PTHR11923:SF110">
    <property type="entry name" value="SCAVENGER RECEPTOR CLASS B MEMBER 1"/>
    <property type="match status" value="1"/>
</dbReference>
<evidence type="ECO:0000256" key="11">
    <source>
        <dbReference type="ARBA" id="ARBA00040821"/>
    </source>
</evidence>
<comment type="caution">
    <text evidence="14">The sequence shown here is derived from an EMBL/GenBank/DDBJ whole genome shotgun (WGS) entry which is preliminary data.</text>
</comment>
<keyword evidence="15" id="KW-1185">Reference proteome</keyword>
<name>A0A9D4LDU4_DREPO</name>
<evidence type="ECO:0000256" key="2">
    <source>
        <dbReference type="ARBA" id="ARBA00004651"/>
    </source>
</evidence>
<evidence type="ECO:0000313" key="15">
    <source>
        <dbReference type="Proteomes" id="UP000828390"/>
    </source>
</evidence>
<keyword evidence="6 13" id="KW-1133">Transmembrane helix</keyword>
<feature type="non-terminal residue" evidence="14">
    <location>
        <position position="410"/>
    </location>
</feature>
<keyword evidence="4" id="KW-1003">Cell membrane</keyword>
<dbReference type="PRINTS" id="PR01610">
    <property type="entry name" value="CD36ANTIGEN"/>
</dbReference>
<keyword evidence="5 13" id="KW-0812">Transmembrane</keyword>
<keyword evidence="10" id="KW-0325">Glycoprotein</keyword>
<feature type="transmembrane region" description="Helical" evidence="13">
    <location>
        <begin position="9"/>
        <end position="30"/>
    </location>
</feature>
<dbReference type="EMBL" id="JAIWYP010000003">
    <property type="protein sequence ID" value="KAH3855176.1"/>
    <property type="molecule type" value="Genomic_DNA"/>
</dbReference>
<evidence type="ECO:0000256" key="7">
    <source>
        <dbReference type="ARBA" id="ARBA00023136"/>
    </source>
</evidence>
<sequence length="410" mass="46717">MACKPKTRIAVACGVGWFLLILGACLIPILEWVVKKKVERTVIIRTDSPVYAFWQDPPVPIYLQLYMFNVTNPIEFIQEGKRPFLQEVGPYTYSERRVKYDIKFNPNGTVTYRQNRTFQFILEKSGKGLSEDDIYCTANPVYWSLYNALKYEYPLVRETIYIATQLFDEHPLMYRPFKELIWGYHDPLLNVTKAIDPKWFYTDFIGFFMNKNNTNDGVYTVFTGETDIMKLGTIDKYNGSSYLNFWSTVWANMINGTDGTLGPPYLPKDTVTHVFSSDICRSVPGMYSRDVSSSQGIKLWRFIGPTSSLQNATENPDNAGFCTPKDNCLGAGLNNITNCQGVDFFNLPSATSLPHFLHADPRYLHAVVGLSPNEKLHETTLDIEPYTGLVLQANKRLQVNVHLEPIANVP</sequence>
<dbReference type="GO" id="GO:0005044">
    <property type="term" value="F:scavenger receptor activity"/>
    <property type="evidence" value="ECO:0007669"/>
    <property type="project" value="TreeGrafter"/>
</dbReference>
<organism evidence="14 15">
    <name type="scientific">Dreissena polymorpha</name>
    <name type="common">Zebra mussel</name>
    <name type="synonym">Mytilus polymorpha</name>
    <dbReference type="NCBI Taxonomy" id="45954"/>
    <lineage>
        <taxon>Eukaryota</taxon>
        <taxon>Metazoa</taxon>
        <taxon>Spiralia</taxon>
        <taxon>Lophotrochozoa</taxon>
        <taxon>Mollusca</taxon>
        <taxon>Bivalvia</taxon>
        <taxon>Autobranchia</taxon>
        <taxon>Heteroconchia</taxon>
        <taxon>Euheterodonta</taxon>
        <taxon>Imparidentia</taxon>
        <taxon>Neoheterodontei</taxon>
        <taxon>Myida</taxon>
        <taxon>Dreissenoidea</taxon>
        <taxon>Dreissenidae</taxon>
        <taxon>Dreissena</taxon>
    </lineage>
</organism>
<dbReference type="InterPro" id="IPR005428">
    <property type="entry name" value="CD36/SCARB1/SNMP1"/>
</dbReference>
<proteinExistence type="inferred from homology"/>
<keyword evidence="9" id="KW-0675">Receptor</keyword>
<comment type="similarity">
    <text evidence="3">Belongs to the CD36 family.</text>
</comment>
<keyword evidence="7 13" id="KW-0472">Membrane</keyword>
<dbReference type="Pfam" id="PF01130">
    <property type="entry name" value="CD36"/>
    <property type="match status" value="1"/>
</dbReference>
<dbReference type="PROSITE" id="PS51257">
    <property type="entry name" value="PROKAR_LIPOPROTEIN"/>
    <property type="match status" value="1"/>
</dbReference>
<reference evidence="14" key="1">
    <citation type="journal article" date="2019" name="bioRxiv">
        <title>The Genome of the Zebra Mussel, Dreissena polymorpha: A Resource for Invasive Species Research.</title>
        <authorList>
            <person name="McCartney M.A."/>
            <person name="Auch B."/>
            <person name="Kono T."/>
            <person name="Mallez S."/>
            <person name="Zhang Y."/>
            <person name="Obille A."/>
            <person name="Becker A."/>
            <person name="Abrahante J.E."/>
            <person name="Garbe J."/>
            <person name="Badalamenti J.P."/>
            <person name="Herman A."/>
            <person name="Mangelson H."/>
            <person name="Liachko I."/>
            <person name="Sullivan S."/>
            <person name="Sone E.D."/>
            <person name="Koren S."/>
            <person name="Silverstein K.A.T."/>
            <person name="Beckman K.B."/>
            <person name="Gohl D.M."/>
        </authorList>
    </citation>
    <scope>NUCLEOTIDE SEQUENCE</scope>
    <source>
        <strain evidence="14">Duluth1</strain>
        <tissue evidence="14">Whole animal</tissue>
    </source>
</reference>
<reference evidence="14" key="2">
    <citation type="submission" date="2020-11" db="EMBL/GenBank/DDBJ databases">
        <authorList>
            <person name="McCartney M.A."/>
            <person name="Auch B."/>
            <person name="Kono T."/>
            <person name="Mallez S."/>
            <person name="Becker A."/>
            <person name="Gohl D.M."/>
            <person name="Silverstein K.A.T."/>
            <person name="Koren S."/>
            <person name="Bechman K.B."/>
            <person name="Herman A."/>
            <person name="Abrahante J.E."/>
            <person name="Garbe J."/>
        </authorList>
    </citation>
    <scope>NUCLEOTIDE SEQUENCE</scope>
    <source>
        <strain evidence="14">Duluth1</strain>
        <tissue evidence="14">Whole animal</tissue>
    </source>
</reference>
<evidence type="ECO:0000256" key="3">
    <source>
        <dbReference type="ARBA" id="ARBA00010532"/>
    </source>
</evidence>
<dbReference type="GO" id="GO:0005901">
    <property type="term" value="C:caveola"/>
    <property type="evidence" value="ECO:0007669"/>
    <property type="project" value="UniProtKB-SubCell"/>
</dbReference>
<comment type="subcellular location">
    <subcellularLocation>
        <location evidence="2">Cell membrane</location>
        <topology evidence="2">Multi-pass membrane protein</topology>
    </subcellularLocation>
    <subcellularLocation>
        <location evidence="1">Membrane</location>
        <location evidence="1">Caveola</location>
        <topology evidence="1">Multi-pass membrane protein</topology>
    </subcellularLocation>
</comment>
<dbReference type="InterPro" id="IPR002159">
    <property type="entry name" value="CD36_fam"/>
</dbReference>
<accession>A0A9D4LDU4</accession>
<evidence type="ECO:0000256" key="4">
    <source>
        <dbReference type="ARBA" id="ARBA00022475"/>
    </source>
</evidence>
<evidence type="ECO:0000256" key="12">
    <source>
        <dbReference type="ARBA" id="ARBA00042244"/>
    </source>
</evidence>
<dbReference type="Proteomes" id="UP000828390">
    <property type="component" value="Unassembled WGS sequence"/>
</dbReference>
<dbReference type="PRINTS" id="PR01609">
    <property type="entry name" value="CD36FAMILY"/>
</dbReference>